<dbReference type="EMBL" id="FMMM01000026">
    <property type="protein sequence ID" value="SCQ19708.1"/>
    <property type="molecule type" value="Genomic_DNA"/>
</dbReference>
<reference evidence="2 3" key="1">
    <citation type="submission" date="2016-09" db="EMBL/GenBank/DDBJ databases">
        <authorList>
            <person name="Capua I."/>
            <person name="De Benedictis P."/>
            <person name="Joannis T."/>
            <person name="Lombin L.H."/>
            <person name="Cattoli G."/>
        </authorList>
    </citation>
    <scope>NUCLEOTIDE SEQUENCE [LARGE SCALE GENOMIC DNA]</scope>
    <source>
        <strain evidence="2 3">UB20</strain>
    </source>
</reference>
<organism evidence="2 3">
    <name type="scientific">Tannerella forsythia</name>
    <name type="common">Bacteroides forsythus</name>
    <dbReference type="NCBI Taxonomy" id="28112"/>
    <lineage>
        <taxon>Bacteria</taxon>
        <taxon>Pseudomonadati</taxon>
        <taxon>Bacteroidota</taxon>
        <taxon>Bacteroidia</taxon>
        <taxon>Bacteroidales</taxon>
        <taxon>Tannerellaceae</taxon>
        <taxon>Tannerella</taxon>
    </lineage>
</organism>
<dbReference type="SUPFAM" id="SSF53335">
    <property type="entry name" value="S-adenosyl-L-methionine-dependent methyltransferases"/>
    <property type="match status" value="1"/>
</dbReference>
<dbReference type="AlphaFoldDB" id="A0A1D3UI50"/>
<keyword evidence="1" id="KW-0808">Transferase</keyword>
<accession>A0A1D3UI50</accession>
<dbReference type="OrthoDB" id="5464618at2"/>
<evidence type="ECO:0000313" key="1">
    <source>
        <dbReference type="EMBL" id="PDP43060.1"/>
    </source>
</evidence>
<proteinExistence type="predicted"/>
<dbReference type="EMBL" id="NSLJ01000029">
    <property type="protein sequence ID" value="PDP43060.1"/>
    <property type="molecule type" value="Genomic_DNA"/>
</dbReference>
<dbReference type="Proteomes" id="UP000219259">
    <property type="component" value="Unassembled WGS sequence"/>
</dbReference>
<dbReference type="GO" id="GO:0032259">
    <property type="term" value="P:methylation"/>
    <property type="evidence" value="ECO:0007669"/>
    <property type="project" value="UniProtKB-KW"/>
</dbReference>
<protein>
    <submittedName>
        <fullName evidence="1">SAM-dependent methyltransferase</fullName>
    </submittedName>
</protein>
<evidence type="ECO:0000313" key="3">
    <source>
        <dbReference type="Proteomes" id="UP000182057"/>
    </source>
</evidence>
<dbReference type="InterPro" id="IPR029063">
    <property type="entry name" value="SAM-dependent_MTases_sf"/>
</dbReference>
<dbReference type="Gene3D" id="3.40.50.150">
    <property type="entry name" value="Vaccinia Virus protein VP39"/>
    <property type="match status" value="1"/>
</dbReference>
<sequence>MKRFLKRLYRYLFCRKGYGVHSPFVFDLITNVFEERHGYYAYTELKAARLMLQQDTKIKNAVKRQSLSRHECEWLFRLANRFKPCRIIMVGSGAGLIPLSLTSYASGGLHGIALEQDAVMADMARELLHERATSPVEIRCEAYETSLPKALADLGHPDCIVLDGTTGALSALLRCCSGYIHEDTLLIVRGIDASPEANEAWRTACALPSATVSIDACTWGIVFFRPGLPRKTFRHVVC</sequence>
<reference evidence="1 4" key="2">
    <citation type="submission" date="2017-09" db="EMBL/GenBank/DDBJ databases">
        <title>Phase variable restriction modification systems are present in the genome sequences of periodontal pathogens Prevotella intermedia, Tannerella forsythia and Porphyromonas gingivalis.</title>
        <authorList>
            <person name="Haigh R.D."/>
            <person name="Crawford L."/>
            <person name="Ralph J."/>
            <person name="Wanford J."/>
            <person name="Vartoukian S.R."/>
            <person name="Hijazib K."/>
            <person name="Wade W."/>
            <person name="Oggioni M.R."/>
        </authorList>
    </citation>
    <scope>NUCLEOTIDE SEQUENCE [LARGE SCALE GENOMIC DNA]</scope>
    <source>
        <strain evidence="1 4">WW11663</strain>
    </source>
</reference>
<dbReference type="GO" id="GO:0008168">
    <property type="term" value="F:methyltransferase activity"/>
    <property type="evidence" value="ECO:0007669"/>
    <property type="project" value="UniProtKB-KW"/>
</dbReference>
<name>A0A1D3UI50_TANFO</name>
<keyword evidence="1" id="KW-0489">Methyltransferase</keyword>
<dbReference type="RefSeq" id="WP_046825577.1">
    <property type="nucleotide sequence ID" value="NZ_CBDEMX010000067.1"/>
</dbReference>
<dbReference type="Proteomes" id="UP000182057">
    <property type="component" value="Unassembled WGS sequence"/>
</dbReference>
<evidence type="ECO:0000313" key="2">
    <source>
        <dbReference type="EMBL" id="SCQ19708.1"/>
    </source>
</evidence>
<evidence type="ECO:0000313" key="4">
    <source>
        <dbReference type="Proteomes" id="UP000219259"/>
    </source>
</evidence>
<gene>
    <name evidence="1" type="ORF">CLI86_10345</name>
    <name evidence="2" type="ORF">TFUB20_00798</name>
</gene>